<gene>
    <name evidence="4" type="ORF">HNR23_000252</name>
</gene>
<reference evidence="4 5" key="1">
    <citation type="submission" date="2020-08" db="EMBL/GenBank/DDBJ databases">
        <title>Sequencing the genomes of 1000 actinobacteria strains.</title>
        <authorList>
            <person name="Klenk H.-P."/>
        </authorList>
    </citation>
    <scope>NUCLEOTIDE SEQUENCE [LARGE SCALE GENOMIC DNA]</scope>
    <source>
        <strain evidence="4 5">DSM 46659</strain>
    </source>
</reference>
<feature type="region of interest" description="Disordered" evidence="1">
    <location>
        <begin position="1"/>
        <end position="30"/>
    </location>
</feature>
<dbReference type="EMBL" id="JACHDS010000001">
    <property type="protein sequence ID" value="MBB6170192.1"/>
    <property type="molecule type" value="Genomic_DNA"/>
</dbReference>
<feature type="transmembrane region" description="Helical" evidence="2">
    <location>
        <begin position="322"/>
        <end position="343"/>
    </location>
</feature>
<comment type="caution">
    <text evidence="4">The sequence shown here is derived from an EMBL/GenBank/DDBJ whole genome shotgun (WGS) entry which is preliminary data.</text>
</comment>
<evidence type="ECO:0000259" key="3">
    <source>
        <dbReference type="Pfam" id="PF01757"/>
    </source>
</evidence>
<feature type="domain" description="Acyltransferase 3" evidence="3">
    <location>
        <begin position="44"/>
        <end position="433"/>
    </location>
</feature>
<sequence length="462" mass="50364">MTAPPETDGTAAGDPTGGGADTARDAPAARDPRFLPQVRGHLTGLDGIRAIAALMVLVFHVAIETGTALEPGAVGALLARGELGVPLFFVLSGLLLYRPWARAALDGTPRPPVLPYLWRRALRVLPAYWIVAITAMLIWSEDHLHSVGAWVEVMTLTFIYNLDPWWVGTGPYGLGQMWSLCVEVSYYLLLPVFAYLLARYAGRVGTSGADTTDARARRLLIGLGIMVLVSLLAVIPQFYPEPRQYLHMWLPRTLGMFAVGMALAVVSEWAWRESGPDGPVRRFCRTVPRHAALFWGLAAVVYILHATPAAGPRFVGVDGLWVGWFSSLTATAFAFFLIAPVALMPSPEADQRSGGPSGGAASRRSEGGWLRVLLAHPISVYLGKISYGIFLWQFAVLYLWRGFTGQEIFTGSFWFDIVPVTIGTILCAAATYRWVEEPSRRWYNAVGPGRGQARATAPPSSR</sequence>
<feature type="transmembrane region" description="Helical" evidence="2">
    <location>
        <begin position="292"/>
        <end position="310"/>
    </location>
</feature>
<feature type="transmembrane region" description="Helical" evidence="2">
    <location>
        <begin position="412"/>
        <end position="435"/>
    </location>
</feature>
<dbReference type="PANTHER" id="PTHR23028:SF53">
    <property type="entry name" value="ACYL_TRANSF_3 DOMAIN-CONTAINING PROTEIN"/>
    <property type="match status" value="1"/>
</dbReference>
<feature type="transmembrane region" description="Helical" evidence="2">
    <location>
        <begin position="219"/>
        <end position="239"/>
    </location>
</feature>
<dbReference type="InterPro" id="IPR050879">
    <property type="entry name" value="Acyltransferase_3"/>
</dbReference>
<accession>A0A7X0D3H3</accession>
<name>A0A7X0D3H3_9ACTN</name>
<dbReference type="RefSeq" id="WP_184072671.1">
    <property type="nucleotide sequence ID" value="NZ_JACHDS010000001.1"/>
</dbReference>
<dbReference type="GO" id="GO:0016747">
    <property type="term" value="F:acyltransferase activity, transferring groups other than amino-acyl groups"/>
    <property type="evidence" value="ECO:0007669"/>
    <property type="project" value="InterPro"/>
</dbReference>
<evidence type="ECO:0000256" key="2">
    <source>
        <dbReference type="SAM" id="Phobius"/>
    </source>
</evidence>
<keyword evidence="2" id="KW-0472">Membrane</keyword>
<evidence type="ECO:0000313" key="5">
    <source>
        <dbReference type="Proteomes" id="UP000546642"/>
    </source>
</evidence>
<keyword evidence="2" id="KW-1133">Transmembrane helix</keyword>
<feature type="transmembrane region" description="Helical" evidence="2">
    <location>
        <begin position="381"/>
        <end position="400"/>
    </location>
</feature>
<feature type="transmembrane region" description="Helical" evidence="2">
    <location>
        <begin position="83"/>
        <end position="100"/>
    </location>
</feature>
<dbReference type="PANTHER" id="PTHR23028">
    <property type="entry name" value="ACETYLTRANSFERASE"/>
    <property type="match status" value="1"/>
</dbReference>
<organism evidence="4 5">
    <name type="scientific">Nocardiopsis mwathae</name>
    <dbReference type="NCBI Taxonomy" id="1472723"/>
    <lineage>
        <taxon>Bacteria</taxon>
        <taxon>Bacillati</taxon>
        <taxon>Actinomycetota</taxon>
        <taxon>Actinomycetes</taxon>
        <taxon>Streptosporangiales</taxon>
        <taxon>Nocardiopsidaceae</taxon>
        <taxon>Nocardiopsis</taxon>
    </lineage>
</organism>
<evidence type="ECO:0000256" key="1">
    <source>
        <dbReference type="SAM" id="MobiDB-lite"/>
    </source>
</evidence>
<keyword evidence="5" id="KW-1185">Reference proteome</keyword>
<feature type="transmembrane region" description="Helical" evidence="2">
    <location>
        <begin position="42"/>
        <end position="63"/>
    </location>
</feature>
<dbReference type="InterPro" id="IPR002656">
    <property type="entry name" value="Acyl_transf_3_dom"/>
</dbReference>
<keyword evidence="2" id="KW-0812">Transmembrane</keyword>
<feature type="transmembrane region" description="Helical" evidence="2">
    <location>
        <begin position="177"/>
        <end position="198"/>
    </location>
</feature>
<dbReference type="Proteomes" id="UP000546642">
    <property type="component" value="Unassembled WGS sequence"/>
</dbReference>
<dbReference type="GO" id="GO:0016020">
    <property type="term" value="C:membrane"/>
    <property type="evidence" value="ECO:0007669"/>
    <property type="project" value="TreeGrafter"/>
</dbReference>
<feature type="transmembrane region" description="Helical" evidence="2">
    <location>
        <begin position="121"/>
        <end position="140"/>
    </location>
</feature>
<feature type="transmembrane region" description="Helical" evidence="2">
    <location>
        <begin position="254"/>
        <end position="271"/>
    </location>
</feature>
<dbReference type="GO" id="GO:0009103">
    <property type="term" value="P:lipopolysaccharide biosynthetic process"/>
    <property type="evidence" value="ECO:0007669"/>
    <property type="project" value="TreeGrafter"/>
</dbReference>
<evidence type="ECO:0000313" key="4">
    <source>
        <dbReference type="EMBL" id="MBB6170192.1"/>
    </source>
</evidence>
<dbReference type="Pfam" id="PF01757">
    <property type="entry name" value="Acyl_transf_3"/>
    <property type="match status" value="1"/>
</dbReference>
<dbReference type="AlphaFoldDB" id="A0A7X0D3H3"/>
<protein>
    <submittedName>
        <fullName evidence="4">Peptidoglycan/LPS O-acetylase OafA/YrhL</fullName>
    </submittedName>
</protein>
<proteinExistence type="predicted"/>